<organism evidence="2 3">
    <name type="scientific">Diplocarpon rosae</name>
    <dbReference type="NCBI Taxonomy" id="946125"/>
    <lineage>
        <taxon>Eukaryota</taxon>
        <taxon>Fungi</taxon>
        <taxon>Dikarya</taxon>
        <taxon>Ascomycota</taxon>
        <taxon>Pezizomycotina</taxon>
        <taxon>Leotiomycetes</taxon>
        <taxon>Helotiales</taxon>
        <taxon>Drepanopezizaceae</taxon>
        <taxon>Diplocarpon</taxon>
    </lineage>
</organism>
<dbReference type="Proteomes" id="UP001285354">
    <property type="component" value="Unassembled WGS sequence"/>
</dbReference>
<dbReference type="InterPro" id="IPR051531">
    <property type="entry name" value="N-acetyltransferase"/>
</dbReference>
<protein>
    <recommendedName>
        <fullName evidence="1">N-acetyltransferase domain-containing protein</fullName>
    </recommendedName>
</protein>
<dbReference type="InterPro" id="IPR016181">
    <property type="entry name" value="Acyl_CoA_acyltransferase"/>
</dbReference>
<proteinExistence type="predicted"/>
<keyword evidence="3" id="KW-1185">Reference proteome</keyword>
<dbReference type="PANTHER" id="PTHR43792">
    <property type="entry name" value="GNAT FAMILY, PUTATIVE (AFU_ORTHOLOGUE AFUA_3G00765)-RELATED-RELATED"/>
    <property type="match status" value="1"/>
</dbReference>
<evidence type="ECO:0000259" key="1">
    <source>
        <dbReference type="PROSITE" id="PS51186"/>
    </source>
</evidence>
<reference evidence="2" key="1">
    <citation type="submission" date="2023-06" db="EMBL/GenBank/DDBJ databases">
        <title>Draft genome of Marssonina rosae.</title>
        <authorList>
            <person name="Cheng Q."/>
        </authorList>
    </citation>
    <scope>NUCLEOTIDE SEQUENCE</scope>
    <source>
        <strain evidence="2">R4</strain>
    </source>
</reference>
<dbReference type="InterPro" id="IPR000182">
    <property type="entry name" value="GNAT_dom"/>
</dbReference>
<sequence length="196" mass="22265">MAKHVAESERLWLEPLTVKDHLEDYHILVTEEQVRKWSSNSDTRNTLEDSKALLISRLPSGEKPYSEMFAIMLPPSSTDAATKPTFAGAMGILRLSEGDKAAEIGYAIQPKFWGRGYAPEALNLFVDYYWKSDRKVQKDVLSAGTEPQNYPSQRVLEKAGFQRGPVIEEAFEAKNKVTGEVEWRSAIEWYIERPPT</sequence>
<evidence type="ECO:0000313" key="3">
    <source>
        <dbReference type="Proteomes" id="UP001285354"/>
    </source>
</evidence>
<dbReference type="AlphaFoldDB" id="A0AAD9T1T8"/>
<accession>A0AAD9T1T8</accession>
<comment type="caution">
    <text evidence="2">The sequence shown here is derived from an EMBL/GenBank/DDBJ whole genome shotgun (WGS) entry which is preliminary data.</text>
</comment>
<dbReference type="Gene3D" id="3.40.630.30">
    <property type="match status" value="1"/>
</dbReference>
<feature type="domain" description="N-acetyltransferase" evidence="1">
    <location>
        <begin position="32"/>
        <end position="188"/>
    </location>
</feature>
<gene>
    <name evidence="2" type="ORF">QTJ16_003078</name>
</gene>
<evidence type="ECO:0000313" key="2">
    <source>
        <dbReference type="EMBL" id="KAK2627112.1"/>
    </source>
</evidence>
<dbReference type="GO" id="GO:0016747">
    <property type="term" value="F:acyltransferase activity, transferring groups other than amino-acyl groups"/>
    <property type="evidence" value="ECO:0007669"/>
    <property type="project" value="InterPro"/>
</dbReference>
<name>A0AAD9T1T8_9HELO</name>
<dbReference type="EMBL" id="JAUBYV010000004">
    <property type="protein sequence ID" value="KAK2627112.1"/>
    <property type="molecule type" value="Genomic_DNA"/>
</dbReference>
<dbReference type="PANTHER" id="PTHR43792:SF1">
    <property type="entry name" value="N-ACETYLTRANSFERASE DOMAIN-CONTAINING PROTEIN"/>
    <property type="match status" value="1"/>
</dbReference>
<dbReference type="PROSITE" id="PS51186">
    <property type="entry name" value="GNAT"/>
    <property type="match status" value="1"/>
</dbReference>
<dbReference type="Pfam" id="PF13302">
    <property type="entry name" value="Acetyltransf_3"/>
    <property type="match status" value="1"/>
</dbReference>
<dbReference type="SUPFAM" id="SSF55729">
    <property type="entry name" value="Acyl-CoA N-acyltransferases (Nat)"/>
    <property type="match status" value="1"/>
</dbReference>